<name>A0A562W8Z8_9BACT</name>
<evidence type="ECO:0008006" key="3">
    <source>
        <dbReference type="Google" id="ProtNLM"/>
    </source>
</evidence>
<protein>
    <recommendedName>
        <fullName evidence="3">DUF1330 domain-containing protein</fullName>
    </recommendedName>
</protein>
<proteinExistence type="predicted"/>
<dbReference type="RefSeq" id="WP_145019527.1">
    <property type="nucleotide sequence ID" value="NZ_VLLN01000005.1"/>
</dbReference>
<dbReference type="Proteomes" id="UP000319449">
    <property type="component" value="Unassembled WGS sequence"/>
</dbReference>
<keyword evidence="2" id="KW-1185">Reference proteome</keyword>
<comment type="caution">
    <text evidence="1">The sequence shown here is derived from an EMBL/GenBank/DDBJ whole genome shotgun (WGS) entry which is preliminary data.</text>
</comment>
<dbReference type="OrthoDB" id="8778976at2"/>
<organism evidence="1 2">
    <name type="scientific">Geobacter argillaceus</name>
    <dbReference type="NCBI Taxonomy" id="345631"/>
    <lineage>
        <taxon>Bacteria</taxon>
        <taxon>Pseudomonadati</taxon>
        <taxon>Thermodesulfobacteriota</taxon>
        <taxon>Desulfuromonadia</taxon>
        <taxon>Geobacterales</taxon>
        <taxon>Geobacteraceae</taxon>
        <taxon>Geobacter</taxon>
    </lineage>
</organism>
<evidence type="ECO:0000313" key="2">
    <source>
        <dbReference type="Proteomes" id="UP000319449"/>
    </source>
</evidence>
<evidence type="ECO:0000313" key="1">
    <source>
        <dbReference type="EMBL" id="TWJ26427.1"/>
    </source>
</evidence>
<reference evidence="1 2" key="1">
    <citation type="submission" date="2019-07" db="EMBL/GenBank/DDBJ databases">
        <title>Genomic Encyclopedia of Archaeal and Bacterial Type Strains, Phase II (KMG-II): from individual species to whole genera.</title>
        <authorList>
            <person name="Goeker M."/>
        </authorList>
    </citation>
    <scope>NUCLEOTIDE SEQUENCE [LARGE SCALE GENOMIC DNA]</scope>
    <source>
        <strain evidence="1 2">ATCC BAA-1139</strain>
    </source>
</reference>
<dbReference type="AlphaFoldDB" id="A0A562W8Z8"/>
<sequence length="102" mass="12213">MHLVQILLPLYDNERKLFPQHEYERVRDELTERFGGLTSYVQSPAKGLWRETGAGTVHDDIVIYEVMTEQLDRGWWHGYRRDLAERFRQELLIVRVSEVQLL</sequence>
<dbReference type="EMBL" id="VLLN01000005">
    <property type="protein sequence ID" value="TWJ26427.1"/>
    <property type="molecule type" value="Genomic_DNA"/>
</dbReference>
<gene>
    <name evidence="1" type="ORF">JN12_01133</name>
</gene>
<accession>A0A562W8Z8</accession>